<dbReference type="NCBIfam" id="TIGR02432">
    <property type="entry name" value="lysidine_TilS_N"/>
    <property type="match status" value="1"/>
</dbReference>
<protein>
    <recommendedName>
        <fullName evidence="6">tRNA(Ile)-lysidine synthase</fullName>
        <ecNumber evidence="6">6.3.4.19</ecNumber>
    </recommendedName>
    <alternativeName>
        <fullName evidence="6">tRNA(Ile)-2-lysyl-cytidine synthase</fullName>
    </alternativeName>
    <alternativeName>
        <fullName evidence="6">tRNA(Ile)-lysidine synthetase</fullName>
    </alternativeName>
</protein>
<keyword evidence="4 6" id="KW-0067">ATP-binding</keyword>
<gene>
    <name evidence="6 8" type="primary">tilS</name>
    <name evidence="8" type="ORF">E2L08_13915</name>
</gene>
<comment type="catalytic activity">
    <reaction evidence="5 6">
        <text>cytidine(34) in tRNA(Ile2) + L-lysine + ATP = lysidine(34) in tRNA(Ile2) + AMP + diphosphate + H(+)</text>
        <dbReference type="Rhea" id="RHEA:43744"/>
        <dbReference type="Rhea" id="RHEA-COMP:10625"/>
        <dbReference type="Rhea" id="RHEA-COMP:10670"/>
        <dbReference type="ChEBI" id="CHEBI:15378"/>
        <dbReference type="ChEBI" id="CHEBI:30616"/>
        <dbReference type="ChEBI" id="CHEBI:32551"/>
        <dbReference type="ChEBI" id="CHEBI:33019"/>
        <dbReference type="ChEBI" id="CHEBI:82748"/>
        <dbReference type="ChEBI" id="CHEBI:83665"/>
        <dbReference type="ChEBI" id="CHEBI:456215"/>
        <dbReference type="EC" id="6.3.4.19"/>
    </reaction>
</comment>
<sequence length="411" mass="43604">MTGPALAPDALALMRHDMRSGRRVGLAVSGGSDSTALLVLAIEALGPEPLVVLSFDHRLREGSAAELGRVADFCAGRGIAHRTLIWTEGAGPGNLADAARRARYEAVARAARLDGCETVALGHTRDDQAETVLMGLARNAGLEGLCGMRPSFRQGGIRFLRPILHESRATLRRMLVENGIGWSDDPTNADPAYLRTRARTALAALGDLGIDAASLAGAAERLADTRNAIARLLSDWAMLNTRQEGGDLLIDTDALATLAPDMQRRVMGSAILWLNGATYAPRAPALLRLAQAGDGTLAGVRVLADRGALRLTRELAAVGPDRPWGQVWDGRWRISGPGGAGMRIGALGAAGLRDCPGWRETGMPRATLMASPALRDDRGGLIAAPLAGWPNGFTARLAAPRDHFPRWMIRD</sequence>
<dbReference type="OrthoDB" id="9807403at2"/>
<name>A0A4R6A6A7_9RHOB</name>
<dbReference type="EMBL" id="SNAA01000017">
    <property type="protein sequence ID" value="TDL76333.1"/>
    <property type="molecule type" value="Genomic_DNA"/>
</dbReference>
<evidence type="ECO:0000256" key="4">
    <source>
        <dbReference type="ARBA" id="ARBA00022840"/>
    </source>
</evidence>
<comment type="domain">
    <text evidence="6">The N-terminal region contains the highly conserved SGGXDS motif, predicted to be a P-loop motif involved in ATP binding.</text>
</comment>
<evidence type="ECO:0000313" key="8">
    <source>
        <dbReference type="EMBL" id="TDL76333.1"/>
    </source>
</evidence>
<comment type="subcellular location">
    <subcellularLocation>
        <location evidence="6">Cytoplasm</location>
    </subcellularLocation>
</comment>
<dbReference type="InterPro" id="IPR014729">
    <property type="entry name" value="Rossmann-like_a/b/a_fold"/>
</dbReference>
<reference evidence="8 9" key="1">
    <citation type="submission" date="2019-03" db="EMBL/GenBank/DDBJ databases">
        <title>Primorskyibacter sp. SS33 isolated from sediments.</title>
        <authorList>
            <person name="Xunke S."/>
        </authorList>
    </citation>
    <scope>NUCLEOTIDE SEQUENCE [LARGE SCALE GENOMIC DNA]</scope>
    <source>
        <strain evidence="8 9">SS33</strain>
    </source>
</reference>
<comment type="caution">
    <text evidence="8">The sequence shown here is derived from an EMBL/GenBank/DDBJ whole genome shotgun (WGS) entry which is preliminary data.</text>
</comment>
<comment type="similarity">
    <text evidence="6">Belongs to the tRNA(Ile)-lysidine synthase family.</text>
</comment>
<dbReference type="AlphaFoldDB" id="A0A4R6A6A7"/>
<dbReference type="GO" id="GO:0032267">
    <property type="term" value="F:tRNA(Ile)-lysidine synthase activity"/>
    <property type="evidence" value="ECO:0007669"/>
    <property type="project" value="UniProtKB-EC"/>
</dbReference>
<keyword evidence="2 6" id="KW-0819">tRNA processing</keyword>
<dbReference type="GO" id="GO:0005737">
    <property type="term" value="C:cytoplasm"/>
    <property type="evidence" value="ECO:0007669"/>
    <property type="project" value="UniProtKB-SubCell"/>
</dbReference>
<keyword evidence="1 6" id="KW-0436">Ligase</keyword>
<dbReference type="EC" id="6.3.4.19" evidence="6"/>
<organism evidence="8 9">
    <name type="scientific">Palleronia sediminis</name>
    <dbReference type="NCBI Taxonomy" id="2547833"/>
    <lineage>
        <taxon>Bacteria</taxon>
        <taxon>Pseudomonadati</taxon>
        <taxon>Pseudomonadota</taxon>
        <taxon>Alphaproteobacteria</taxon>
        <taxon>Rhodobacterales</taxon>
        <taxon>Roseobacteraceae</taxon>
        <taxon>Palleronia</taxon>
    </lineage>
</organism>
<dbReference type="PANTHER" id="PTHR43033">
    <property type="entry name" value="TRNA(ILE)-LYSIDINE SYNTHASE-RELATED"/>
    <property type="match status" value="1"/>
</dbReference>
<evidence type="ECO:0000259" key="7">
    <source>
        <dbReference type="Pfam" id="PF01171"/>
    </source>
</evidence>
<accession>A0A4R6A6A7</accession>
<proteinExistence type="inferred from homology"/>
<dbReference type="InterPro" id="IPR012094">
    <property type="entry name" value="tRNA_Ile_lys_synt"/>
</dbReference>
<feature type="binding site" evidence="6">
    <location>
        <begin position="29"/>
        <end position="34"/>
    </location>
    <ligand>
        <name>ATP</name>
        <dbReference type="ChEBI" id="CHEBI:30616"/>
    </ligand>
</feature>
<dbReference type="InterPro" id="IPR012795">
    <property type="entry name" value="tRNA_Ile_lys_synt_N"/>
</dbReference>
<dbReference type="PANTHER" id="PTHR43033:SF1">
    <property type="entry name" value="TRNA(ILE)-LYSIDINE SYNTHASE-RELATED"/>
    <property type="match status" value="1"/>
</dbReference>
<keyword evidence="9" id="KW-1185">Reference proteome</keyword>
<feature type="domain" description="tRNA(Ile)-lysidine/2-thiocytidine synthase N-terminal" evidence="7">
    <location>
        <begin position="24"/>
        <end position="200"/>
    </location>
</feature>
<comment type="function">
    <text evidence="6">Ligates lysine onto the cytidine present at position 34 of the AUA codon-specific tRNA(Ile) that contains the anticodon CAU, in an ATP-dependent manner. Cytidine is converted to lysidine, thus changing the amino acid specificity of the tRNA from methionine to isoleucine.</text>
</comment>
<dbReference type="Gene3D" id="3.40.50.620">
    <property type="entry name" value="HUPs"/>
    <property type="match status" value="1"/>
</dbReference>
<evidence type="ECO:0000256" key="3">
    <source>
        <dbReference type="ARBA" id="ARBA00022741"/>
    </source>
</evidence>
<keyword evidence="3 6" id="KW-0547">Nucleotide-binding</keyword>
<dbReference type="CDD" id="cd01992">
    <property type="entry name" value="TilS_N"/>
    <property type="match status" value="1"/>
</dbReference>
<dbReference type="HAMAP" id="MF_01161">
    <property type="entry name" value="tRNA_Ile_lys_synt"/>
    <property type="match status" value="1"/>
</dbReference>
<evidence type="ECO:0000256" key="5">
    <source>
        <dbReference type="ARBA" id="ARBA00048539"/>
    </source>
</evidence>
<dbReference type="InterPro" id="IPR011063">
    <property type="entry name" value="TilS/TtcA_N"/>
</dbReference>
<evidence type="ECO:0000256" key="6">
    <source>
        <dbReference type="HAMAP-Rule" id="MF_01161"/>
    </source>
</evidence>
<dbReference type="Proteomes" id="UP000295701">
    <property type="component" value="Unassembled WGS sequence"/>
</dbReference>
<keyword evidence="6" id="KW-0963">Cytoplasm</keyword>
<dbReference type="GO" id="GO:0005524">
    <property type="term" value="F:ATP binding"/>
    <property type="evidence" value="ECO:0007669"/>
    <property type="project" value="UniProtKB-UniRule"/>
</dbReference>
<dbReference type="SUPFAM" id="SSF52402">
    <property type="entry name" value="Adenine nucleotide alpha hydrolases-like"/>
    <property type="match status" value="1"/>
</dbReference>
<evidence type="ECO:0000256" key="2">
    <source>
        <dbReference type="ARBA" id="ARBA00022694"/>
    </source>
</evidence>
<evidence type="ECO:0000256" key="1">
    <source>
        <dbReference type="ARBA" id="ARBA00022598"/>
    </source>
</evidence>
<dbReference type="RefSeq" id="WP_133397702.1">
    <property type="nucleotide sequence ID" value="NZ_SNAA01000017.1"/>
</dbReference>
<dbReference type="GO" id="GO:0006400">
    <property type="term" value="P:tRNA modification"/>
    <property type="evidence" value="ECO:0007669"/>
    <property type="project" value="UniProtKB-UniRule"/>
</dbReference>
<dbReference type="Pfam" id="PF01171">
    <property type="entry name" value="ATP_bind_3"/>
    <property type="match status" value="1"/>
</dbReference>
<evidence type="ECO:0000313" key="9">
    <source>
        <dbReference type="Proteomes" id="UP000295701"/>
    </source>
</evidence>